<accession>A0A382GYH3</accession>
<proteinExistence type="predicted"/>
<gene>
    <name evidence="1" type="ORF">METZ01_LOCUS232873</name>
</gene>
<dbReference type="AlphaFoldDB" id="A0A382GYH3"/>
<name>A0A382GYH3_9ZZZZ</name>
<feature type="non-terminal residue" evidence="1">
    <location>
        <position position="1"/>
    </location>
</feature>
<dbReference type="EMBL" id="UINC01058118">
    <property type="protein sequence ID" value="SVB80019.1"/>
    <property type="molecule type" value="Genomic_DNA"/>
</dbReference>
<sequence length="91" mass="10075">PLMMLLKPGGLTSLDMGLDEMASLGYRILVDPSTPLTAAYEAMRGVYNELSDGFALTSRPTTEWTALQEDMHETIGLADLLEVERRTVEKE</sequence>
<evidence type="ECO:0000313" key="1">
    <source>
        <dbReference type="EMBL" id="SVB80019.1"/>
    </source>
</evidence>
<dbReference type="Gene3D" id="3.20.20.60">
    <property type="entry name" value="Phosphoenolpyruvate-binding domains"/>
    <property type="match status" value="1"/>
</dbReference>
<reference evidence="1" key="1">
    <citation type="submission" date="2018-05" db="EMBL/GenBank/DDBJ databases">
        <authorList>
            <person name="Lanie J.A."/>
            <person name="Ng W.-L."/>
            <person name="Kazmierczak K.M."/>
            <person name="Andrzejewski T.M."/>
            <person name="Davidsen T.M."/>
            <person name="Wayne K.J."/>
            <person name="Tettelin H."/>
            <person name="Glass J.I."/>
            <person name="Rusch D."/>
            <person name="Podicherti R."/>
            <person name="Tsui H.-C.T."/>
            <person name="Winkler M.E."/>
        </authorList>
    </citation>
    <scope>NUCLEOTIDE SEQUENCE</scope>
</reference>
<protein>
    <submittedName>
        <fullName evidence="1">Uncharacterized protein</fullName>
    </submittedName>
</protein>
<dbReference type="InterPro" id="IPR040442">
    <property type="entry name" value="Pyrv_kinase-like_dom_sf"/>
</dbReference>
<organism evidence="1">
    <name type="scientific">marine metagenome</name>
    <dbReference type="NCBI Taxonomy" id="408172"/>
    <lineage>
        <taxon>unclassified sequences</taxon>
        <taxon>metagenomes</taxon>
        <taxon>ecological metagenomes</taxon>
    </lineage>
</organism>